<gene>
    <name evidence="1" type="ORF">ACFOZ5_12505</name>
</gene>
<dbReference type="EMBL" id="JBHSDI010000015">
    <property type="protein sequence ID" value="MFC4259853.1"/>
    <property type="molecule type" value="Genomic_DNA"/>
</dbReference>
<protein>
    <submittedName>
        <fullName evidence="1">Uncharacterized protein</fullName>
    </submittedName>
</protein>
<reference evidence="2" key="1">
    <citation type="journal article" date="2019" name="Int. J. Syst. Evol. Microbiol.">
        <title>The Global Catalogue of Microorganisms (GCM) 10K type strain sequencing project: providing services to taxonomists for standard genome sequencing and annotation.</title>
        <authorList>
            <consortium name="The Broad Institute Genomics Platform"/>
            <consortium name="The Broad Institute Genome Sequencing Center for Infectious Disease"/>
            <person name="Wu L."/>
            <person name="Ma J."/>
        </authorList>
    </citation>
    <scope>NUCLEOTIDE SEQUENCE [LARGE SCALE GENOMIC DNA]</scope>
    <source>
        <strain evidence="2">CECT 7297</strain>
    </source>
</reference>
<comment type="caution">
    <text evidence="1">The sequence shown here is derived from an EMBL/GenBank/DDBJ whole genome shotgun (WGS) entry which is preliminary data.</text>
</comment>
<accession>A0ABV8QJH1</accession>
<name>A0ABV8QJH1_9GAMM</name>
<dbReference type="Proteomes" id="UP001595798">
    <property type="component" value="Unassembled WGS sequence"/>
</dbReference>
<sequence>MFDILPMPVGKADDMAEALGAFANKVKKLDPSEFFDEVFSMPVGNIGRPNISNGVPVDNVSIGVDSGHQLAGSVTPWRNR</sequence>
<keyword evidence="2" id="KW-1185">Reference proteome</keyword>
<evidence type="ECO:0000313" key="2">
    <source>
        <dbReference type="Proteomes" id="UP001595798"/>
    </source>
</evidence>
<evidence type="ECO:0000313" key="1">
    <source>
        <dbReference type="EMBL" id="MFC4259853.1"/>
    </source>
</evidence>
<proteinExistence type="predicted"/>
<dbReference type="RefSeq" id="WP_379887786.1">
    <property type="nucleotide sequence ID" value="NZ_JBHSDI010000015.1"/>
</dbReference>
<organism evidence="1 2">
    <name type="scientific">Marinobacter lacisalsi</name>
    <dbReference type="NCBI Taxonomy" id="475979"/>
    <lineage>
        <taxon>Bacteria</taxon>
        <taxon>Pseudomonadati</taxon>
        <taxon>Pseudomonadota</taxon>
        <taxon>Gammaproteobacteria</taxon>
        <taxon>Pseudomonadales</taxon>
        <taxon>Marinobacteraceae</taxon>
        <taxon>Marinobacter</taxon>
    </lineage>
</organism>